<dbReference type="AlphaFoldDB" id="A0A2Z2HU98"/>
<keyword evidence="2" id="KW-1185">Reference proteome</keyword>
<dbReference type="KEGG" id="naj:B1756_04380"/>
<reference evidence="2" key="1">
    <citation type="submission" date="2017-02" db="EMBL/GenBank/DDBJ databases">
        <title>Natronthermophilus aegyptiacus gen. nov.,sp. nov., an aerobic, extremely halophilic alkalithermophilic archaeon isolated from the athalassohaline Wadi An Natrun, Egypt.</title>
        <authorList>
            <person name="Zhao B."/>
        </authorList>
    </citation>
    <scope>NUCLEOTIDE SEQUENCE [LARGE SCALE GENOMIC DNA]</scope>
    <source>
        <strain evidence="2">JW/NM-HA 15</strain>
    </source>
</reference>
<evidence type="ECO:0000313" key="1">
    <source>
        <dbReference type="EMBL" id="ARS89067.1"/>
    </source>
</evidence>
<dbReference type="Proteomes" id="UP000250088">
    <property type="component" value="Chromosome"/>
</dbReference>
<name>A0A2Z2HU98_9EURY</name>
<protein>
    <submittedName>
        <fullName evidence="1">Uncharacterized protein</fullName>
    </submittedName>
</protein>
<sequence>MSKNATGADRFAVADLPIDDIDSGESILLTGADADALRGVFNRLVAADDGERSVVLATNSDGMTVQRNIDAVRREAGARTLVLASNGPARGDEIETVDDIGDLTTLGMQFSNLVAASQQVHPRFRSGIFLCSTITAAVDDTRSVYRFLNTNFLTELRRGDGIGVCAIDTSADLETDVDSMITGLETSFTGRIDVERTGPNDLVLTVTGLSSREQTLEVSL</sequence>
<dbReference type="EMBL" id="CP019893">
    <property type="protein sequence ID" value="ARS89067.1"/>
    <property type="molecule type" value="Genomic_DNA"/>
</dbReference>
<evidence type="ECO:0000313" key="2">
    <source>
        <dbReference type="Proteomes" id="UP000250088"/>
    </source>
</evidence>
<proteinExistence type="predicted"/>
<accession>A0A2Z2HU98</accession>
<dbReference type="OrthoDB" id="199953at2157"/>
<gene>
    <name evidence="1" type="ORF">B1756_04380</name>
</gene>
<dbReference type="RefSeq" id="WP_086887448.1">
    <property type="nucleotide sequence ID" value="NZ_CP019893.1"/>
</dbReference>
<dbReference type="GeneID" id="32893288"/>
<organism evidence="1 2">
    <name type="scientific">Natrarchaeobaculum aegyptiacum</name>
    <dbReference type="NCBI Taxonomy" id="745377"/>
    <lineage>
        <taxon>Archaea</taxon>
        <taxon>Methanobacteriati</taxon>
        <taxon>Methanobacteriota</taxon>
        <taxon>Stenosarchaea group</taxon>
        <taxon>Halobacteria</taxon>
        <taxon>Halobacteriales</taxon>
        <taxon>Natrialbaceae</taxon>
        <taxon>Natrarchaeobaculum</taxon>
    </lineage>
</organism>